<dbReference type="InterPro" id="IPR005625">
    <property type="entry name" value="PepSY-ass_TM"/>
</dbReference>
<feature type="transmembrane region" description="Helical" evidence="1">
    <location>
        <begin position="151"/>
        <end position="175"/>
    </location>
</feature>
<keyword evidence="1" id="KW-0812">Transmembrane</keyword>
<dbReference type="PANTHER" id="PTHR34219">
    <property type="entry name" value="IRON-REGULATED INNER MEMBRANE PROTEIN-RELATED"/>
    <property type="match status" value="1"/>
</dbReference>
<gene>
    <name evidence="2" type="ORF">HBF25_03395</name>
</gene>
<proteinExistence type="predicted"/>
<dbReference type="PANTHER" id="PTHR34219:SF3">
    <property type="entry name" value="BLL7967 PROTEIN"/>
    <property type="match status" value="1"/>
</dbReference>
<evidence type="ECO:0000313" key="3">
    <source>
        <dbReference type="Proteomes" id="UP000490980"/>
    </source>
</evidence>
<organism evidence="2 3">
    <name type="scientific">Luteibacter anthropi</name>
    <dbReference type="NCBI Taxonomy" id="564369"/>
    <lineage>
        <taxon>Bacteria</taxon>
        <taxon>Pseudomonadati</taxon>
        <taxon>Pseudomonadota</taxon>
        <taxon>Gammaproteobacteria</taxon>
        <taxon>Lysobacterales</taxon>
        <taxon>Rhodanobacteraceae</taxon>
        <taxon>Luteibacter</taxon>
    </lineage>
</organism>
<comment type="caution">
    <text evidence="2">The sequence shown here is derived from an EMBL/GenBank/DDBJ whole genome shotgun (WGS) entry which is preliminary data.</text>
</comment>
<keyword evidence="3" id="KW-1185">Reference proteome</keyword>
<sequence>MANGRSLRRWQWVHTWSSLVCTLFLLILCITGLPLVFHDELDDWLHPSPVAAGVDNVAPAVPITAILEQAKARYPDDGFSFLSFPDDEAVVTVGMLAHPGTAQESNHWLKFHPVTGVLLDDPMEHGRRRVEFLDVMLTIHNSLVAGLPGTFVLTVMGLLFVAALVTGVVLYVPFMHRLAFGTVRMARNRRAGWLDLHNLLGIATLAWMAVVGITGVINTLERPLFAVWQARDLQAMLAGTGRSVTQGNACTPERALAVADAGTPAGRRTSVLFPSERAHHPFHYLVWSHGDTLVTKELLSAVLVSADTCTIDARAELPWYLRTLELSRPFHFGNYGGLTLKVLWALMDLVTIMVLVSGLVIWIGKRRGRKEISA</sequence>
<dbReference type="AlphaFoldDB" id="A0A7X5ZH47"/>
<dbReference type="Pfam" id="PF03929">
    <property type="entry name" value="PepSY_TM"/>
    <property type="match status" value="1"/>
</dbReference>
<evidence type="ECO:0000256" key="1">
    <source>
        <dbReference type="SAM" id="Phobius"/>
    </source>
</evidence>
<name>A0A7X5ZH47_9GAMM</name>
<feature type="transmembrane region" description="Helical" evidence="1">
    <location>
        <begin position="12"/>
        <end position="37"/>
    </location>
</feature>
<keyword evidence="1" id="KW-0472">Membrane</keyword>
<dbReference type="RefSeq" id="WP_166946543.1">
    <property type="nucleotide sequence ID" value="NZ_JAARLZ010000002.1"/>
</dbReference>
<evidence type="ECO:0000313" key="2">
    <source>
        <dbReference type="EMBL" id="NII05433.1"/>
    </source>
</evidence>
<reference evidence="2 3" key="1">
    <citation type="submission" date="2020-03" db="EMBL/GenBank/DDBJ databases">
        <authorList>
            <person name="Lai Q."/>
        </authorList>
    </citation>
    <scope>NUCLEOTIDE SEQUENCE [LARGE SCALE GENOMIC DNA]</scope>
    <source>
        <strain evidence="2 3">CCUG 25036</strain>
    </source>
</reference>
<protein>
    <submittedName>
        <fullName evidence="2">PepSY domain-containing protein</fullName>
    </submittedName>
</protein>
<feature type="transmembrane region" description="Helical" evidence="1">
    <location>
        <begin position="342"/>
        <end position="363"/>
    </location>
</feature>
<dbReference type="EMBL" id="JAARLZ010000002">
    <property type="protein sequence ID" value="NII05433.1"/>
    <property type="molecule type" value="Genomic_DNA"/>
</dbReference>
<feature type="transmembrane region" description="Helical" evidence="1">
    <location>
        <begin position="196"/>
        <end position="217"/>
    </location>
</feature>
<keyword evidence="1" id="KW-1133">Transmembrane helix</keyword>
<accession>A0A7X5ZH47</accession>
<dbReference type="Proteomes" id="UP000490980">
    <property type="component" value="Unassembled WGS sequence"/>
</dbReference>